<accession>A0A4Q0NVS5</accession>
<evidence type="ECO:0000256" key="3">
    <source>
        <dbReference type="ARBA" id="ARBA00022722"/>
    </source>
</evidence>
<keyword evidence="8" id="KW-0234">DNA repair</keyword>
<evidence type="ECO:0000313" key="11">
    <source>
        <dbReference type="EMBL" id="RXG15396.1"/>
    </source>
</evidence>
<evidence type="ECO:0000256" key="7">
    <source>
        <dbReference type="ARBA" id="ARBA00022842"/>
    </source>
</evidence>
<keyword evidence="9" id="KW-0472">Membrane</keyword>
<dbReference type="OrthoDB" id="635146at2"/>
<keyword evidence="11" id="KW-0269">Exonuclease</keyword>
<feature type="transmembrane region" description="Helical" evidence="9">
    <location>
        <begin position="38"/>
        <end position="61"/>
    </location>
</feature>
<dbReference type="GO" id="GO:0006281">
    <property type="term" value="P:DNA repair"/>
    <property type="evidence" value="ECO:0007669"/>
    <property type="project" value="UniProtKB-KW"/>
</dbReference>
<reference evidence="11 12" key="1">
    <citation type="submission" date="2018-07" db="EMBL/GenBank/DDBJ databases">
        <title>Leeuwenhoekiella genomics.</title>
        <authorList>
            <person name="Tahon G."/>
            <person name="Willems A."/>
        </authorList>
    </citation>
    <scope>NUCLEOTIDE SEQUENCE [LARGE SCALE GENOMIC DNA]</scope>
    <source>
        <strain evidence="11 12">R-50232</strain>
    </source>
</reference>
<dbReference type="RefSeq" id="WP_128760979.1">
    <property type="nucleotide sequence ID" value="NZ_QOVI01000003.1"/>
</dbReference>
<feature type="domain" description="Endonuclease/exonuclease/phosphatase" evidence="10">
    <location>
        <begin position="127"/>
        <end position="332"/>
    </location>
</feature>
<keyword evidence="4" id="KW-0479">Metal-binding</keyword>
<dbReference type="AlphaFoldDB" id="A0A4Q0NVS5"/>
<evidence type="ECO:0000256" key="2">
    <source>
        <dbReference type="ARBA" id="ARBA00001946"/>
    </source>
</evidence>
<sequence>MKKLSLWNKLVFLINSLFAVLLLVSYILPYFPPKIFPPLSVLTLVIPLLITANILFVIYWLLLFKKQLILSALVLIIWFFQGSSLYKISSGKEPDQIVKTQNQLRIFSYNAHIFRSENFSSEEIKKGIADLIEEANPDVICFQEFSKRGAPKLDYPYSYFGEKEGKHLNGQAIYSKYKIVKTGSLEFESSFNNALFADIVKDKDTLRIYNMHMQSLALTPELGALEKENTKSLIGRLGRSFKKQQEQTNLFLTHQKNCRYKKIVAGDFNNTVFSYTYHKIRGDKKDAFVEQGSGFGRTFIFDIIPLRIDFILPDPQIEVSAFKTFDVEYSDHFPIEAVLNL</sequence>
<comment type="cofactor">
    <cofactor evidence="1">
        <name>Mn(2+)</name>
        <dbReference type="ChEBI" id="CHEBI:29035"/>
    </cofactor>
</comment>
<dbReference type="GO" id="GO:0046872">
    <property type="term" value="F:metal ion binding"/>
    <property type="evidence" value="ECO:0007669"/>
    <property type="project" value="UniProtKB-KW"/>
</dbReference>
<keyword evidence="11" id="KW-0255">Endonuclease</keyword>
<keyword evidence="7" id="KW-0460">Magnesium</keyword>
<comment type="cofactor">
    <cofactor evidence="2">
        <name>Mg(2+)</name>
        <dbReference type="ChEBI" id="CHEBI:18420"/>
    </cofactor>
</comment>
<evidence type="ECO:0000256" key="5">
    <source>
        <dbReference type="ARBA" id="ARBA00022763"/>
    </source>
</evidence>
<evidence type="ECO:0000256" key="6">
    <source>
        <dbReference type="ARBA" id="ARBA00022801"/>
    </source>
</evidence>
<dbReference type="GO" id="GO:0004519">
    <property type="term" value="F:endonuclease activity"/>
    <property type="evidence" value="ECO:0007669"/>
    <property type="project" value="UniProtKB-KW"/>
</dbReference>
<dbReference type="Pfam" id="PF03372">
    <property type="entry name" value="Exo_endo_phos"/>
    <property type="match status" value="1"/>
</dbReference>
<proteinExistence type="predicted"/>
<dbReference type="CDD" id="cd09084">
    <property type="entry name" value="EEP-2"/>
    <property type="match status" value="1"/>
</dbReference>
<evidence type="ECO:0000256" key="4">
    <source>
        <dbReference type="ARBA" id="ARBA00022723"/>
    </source>
</evidence>
<keyword evidence="6 11" id="KW-0378">Hydrolase</keyword>
<evidence type="ECO:0000256" key="8">
    <source>
        <dbReference type="ARBA" id="ARBA00023204"/>
    </source>
</evidence>
<feature type="transmembrane region" description="Helical" evidence="9">
    <location>
        <begin position="12"/>
        <end position="32"/>
    </location>
</feature>
<dbReference type="SUPFAM" id="SSF56219">
    <property type="entry name" value="DNase I-like"/>
    <property type="match status" value="1"/>
</dbReference>
<organism evidence="11 12">
    <name type="scientific">Leeuwenhoekiella aestuarii</name>
    <dbReference type="NCBI Taxonomy" id="2249426"/>
    <lineage>
        <taxon>Bacteria</taxon>
        <taxon>Pseudomonadati</taxon>
        <taxon>Bacteroidota</taxon>
        <taxon>Flavobacteriia</taxon>
        <taxon>Flavobacteriales</taxon>
        <taxon>Flavobacteriaceae</taxon>
        <taxon>Leeuwenhoekiella</taxon>
    </lineage>
</organism>
<protein>
    <submittedName>
        <fullName evidence="11">Endonuclease/exonuclease/phosphatase family metal-dependent hydrolase</fullName>
    </submittedName>
</protein>
<evidence type="ECO:0000256" key="1">
    <source>
        <dbReference type="ARBA" id="ARBA00001936"/>
    </source>
</evidence>
<dbReference type="EMBL" id="QOVI01000003">
    <property type="protein sequence ID" value="RXG15396.1"/>
    <property type="molecule type" value="Genomic_DNA"/>
</dbReference>
<dbReference type="PANTHER" id="PTHR15822:SF4">
    <property type="entry name" value="TYROSYL-DNA PHOSPHODIESTERASE 2"/>
    <property type="match status" value="1"/>
</dbReference>
<gene>
    <name evidence="11" type="ORF">DSM04_103284</name>
</gene>
<dbReference type="InterPro" id="IPR036691">
    <property type="entry name" value="Endo/exonu/phosph_ase_sf"/>
</dbReference>
<keyword evidence="9" id="KW-0812">Transmembrane</keyword>
<dbReference type="InterPro" id="IPR005135">
    <property type="entry name" value="Endo/exonuclease/phosphatase"/>
</dbReference>
<dbReference type="InterPro" id="IPR051547">
    <property type="entry name" value="TDP2-like"/>
</dbReference>
<feature type="transmembrane region" description="Helical" evidence="9">
    <location>
        <begin position="68"/>
        <end position="86"/>
    </location>
</feature>
<keyword evidence="5" id="KW-0227">DNA damage</keyword>
<evidence type="ECO:0000256" key="9">
    <source>
        <dbReference type="SAM" id="Phobius"/>
    </source>
</evidence>
<keyword evidence="12" id="KW-1185">Reference proteome</keyword>
<comment type="caution">
    <text evidence="11">The sequence shown here is derived from an EMBL/GenBank/DDBJ whole genome shotgun (WGS) entry which is preliminary data.</text>
</comment>
<keyword evidence="3" id="KW-0540">Nuclease</keyword>
<dbReference type="GO" id="GO:0004527">
    <property type="term" value="F:exonuclease activity"/>
    <property type="evidence" value="ECO:0007669"/>
    <property type="project" value="UniProtKB-KW"/>
</dbReference>
<dbReference type="PANTHER" id="PTHR15822">
    <property type="entry name" value="TRAF AND TNF RECEPTOR-ASSOCIATED PROTEIN"/>
    <property type="match status" value="1"/>
</dbReference>
<keyword evidence="9" id="KW-1133">Transmembrane helix</keyword>
<dbReference type="Proteomes" id="UP000289821">
    <property type="component" value="Unassembled WGS sequence"/>
</dbReference>
<evidence type="ECO:0000313" key="12">
    <source>
        <dbReference type="Proteomes" id="UP000289821"/>
    </source>
</evidence>
<evidence type="ECO:0000259" key="10">
    <source>
        <dbReference type="Pfam" id="PF03372"/>
    </source>
</evidence>
<dbReference type="Gene3D" id="3.60.10.10">
    <property type="entry name" value="Endonuclease/exonuclease/phosphatase"/>
    <property type="match status" value="1"/>
</dbReference>
<name>A0A4Q0NVS5_9FLAO</name>